<organism evidence="2 4">
    <name type="scientific">Pandoraea pulmonicola</name>
    <dbReference type="NCBI Taxonomy" id="93221"/>
    <lineage>
        <taxon>Bacteria</taxon>
        <taxon>Pseudomonadati</taxon>
        <taxon>Pseudomonadota</taxon>
        <taxon>Betaproteobacteria</taxon>
        <taxon>Burkholderiales</taxon>
        <taxon>Burkholderiaceae</taxon>
        <taxon>Pandoraea</taxon>
    </lineage>
</organism>
<reference evidence="3" key="1">
    <citation type="submission" date="2014-12" db="EMBL/GenBank/DDBJ databases">
        <title>Complete Genome Sequencing of Pandoraea pulmonicola DSM 16583.</title>
        <authorList>
            <person name="Chan K.-G."/>
        </authorList>
    </citation>
    <scope>NUCLEOTIDE SEQUENCE [LARGE SCALE GENOMIC DNA]</scope>
    <source>
        <strain evidence="3">DSM 16583</strain>
    </source>
</reference>
<dbReference type="Proteomes" id="UP000035086">
    <property type="component" value="Chromosome"/>
</dbReference>
<reference evidence="2 4" key="3">
    <citation type="submission" date="2018-06" db="EMBL/GenBank/DDBJ databases">
        <authorList>
            <consortium name="Pathogen Informatics"/>
            <person name="Doyle S."/>
        </authorList>
    </citation>
    <scope>NUCLEOTIDE SEQUENCE [LARGE SCALE GENOMIC DNA]</scope>
    <source>
        <strain evidence="2 4">NCTC13159</strain>
    </source>
</reference>
<dbReference type="AlphaFoldDB" id="A0AAJ4ZAH5"/>
<dbReference type="KEGG" id="ppul:RO07_14710"/>
<evidence type="ECO:0000313" key="2">
    <source>
        <dbReference type="EMBL" id="SUA89823.1"/>
    </source>
</evidence>
<accession>A0AAJ4ZAH5</accession>
<protein>
    <submittedName>
        <fullName evidence="2">Uncharacterized protein</fullName>
    </submittedName>
</protein>
<proteinExistence type="predicted"/>
<evidence type="ECO:0000313" key="4">
    <source>
        <dbReference type="Proteomes" id="UP000254589"/>
    </source>
</evidence>
<dbReference type="EMBL" id="CP010310">
    <property type="protein sequence ID" value="AJC21423.1"/>
    <property type="molecule type" value="Genomic_DNA"/>
</dbReference>
<dbReference type="Proteomes" id="UP000254589">
    <property type="component" value="Unassembled WGS sequence"/>
</dbReference>
<gene>
    <name evidence="2" type="ORF">NCTC13159_01294</name>
    <name evidence="1" type="ORF">RO07_14710</name>
</gene>
<evidence type="ECO:0000313" key="1">
    <source>
        <dbReference type="EMBL" id="AJC21423.1"/>
    </source>
</evidence>
<dbReference type="EMBL" id="UGSJ01000001">
    <property type="protein sequence ID" value="SUA89823.1"/>
    <property type="molecule type" value="Genomic_DNA"/>
</dbReference>
<name>A0AAJ4ZAH5_PANPU</name>
<sequence>MTLRGGNPQALMLPAECLHHYHVDVQADAGADRDPGPGNVGRLGRIGQWLRSLRSQVRRTKTVG</sequence>
<evidence type="ECO:0000313" key="3">
    <source>
        <dbReference type="Proteomes" id="UP000035086"/>
    </source>
</evidence>
<reference evidence="1" key="2">
    <citation type="submission" date="2016-11" db="EMBL/GenBank/DDBJ databases">
        <title>Complete Genome Sequencing of Pandoraea pulmonicola DSM 16583.</title>
        <authorList>
            <person name="Chan K.-G."/>
        </authorList>
    </citation>
    <scope>NUCLEOTIDE SEQUENCE</scope>
    <source>
        <strain evidence="1">DSM 16583</strain>
    </source>
</reference>
<keyword evidence="3" id="KW-1185">Reference proteome</keyword>